<reference evidence="1 2" key="1">
    <citation type="submission" date="2024-01" db="EMBL/GenBank/DDBJ databases">
        <title>Draft genome sequence of Gordonia sp. PKS22-38.</title>
        <authorList>
            <person name="Suphannarot A."/>
            <person name="Mingma R."/>
        </authorList>
    </citation>
    <scope>NUCLEOTIDE SEQUENCE [LARGE SCALE GENOMIC DNA]</scope>
    <source>
        <strain evidence="1 2">PKS22-38</strain>
    </source>
</reference>
<dbReference type="Proteomes" id="UP001335729">
    <property type="component" value="Unassembled WGS sequence"/>
</dbReference>
<protein>
    <submittedName>
        <fullName evidence="1">Uncharacterized protein</fullName>
    </submittedName>
</protein>
<comment type="caution">
    <text evidence="1">The sequence shown here is derived from an EMBL/GenBank/DDBJ whole genome shotgun (WGS) entry which is preliminary data.</text>
</comment>
<sequence length="44" mass="4603">MCSLDMVAGGLSDLDFDKLSPADTAPLPLVTYSISGRLPPPLVE</sequence>
<proteinExistence type="predicted"/>
<keyword evidence="2" id="KW-1185">Reference proteome</keyword>
<evidence type="ECO:0000313" key="1">
    <source>
        <dbReference type="EMBL" id="MEE4022083.1"/>
    </source>
</evidence>
<evidence type="ECO:0000313" key="2">
    <source>
        <dbReference type="Proteomes" id="UP001335729"/>
    </source>
</evidence>
<dbReference type="EMBL" id="JAZDUE010000002">
    <property type="protein sequence ID" value="MEE4022083.1"/>
    <property type="molecule type" value="Genomic_DNA"/>
</dbReference>
<accession>A0ABU7MP34</accession>
<name>A0ABU7MP34_9ACTN</name>
<gene>
    <name evidence="1" type="ORF">V1Y59_03245</name>
</gene>
<organism evidence="1 2">
    <name type="scientific">Gordonia prachuapensis</name>
    <dbReference type="NCBI Taxonomy" id="3115651"/>
    <lineage>
        <taxon>Bacteria</taxon>
        <taxon>Bacillati</taxon>
        <taxon>Actinomycetota</taxon>
        <taxon>Actinomycetes</taxon>
        <taxon>Mycobacteriales</taxon>
        <taxon>Gordoniaceae</taxon>
        <taxon>Gordonia</taxon>
    </lineage>
</organism>